<protein>
    <recommendedName>
        <fullName evidence="4">SSCRP protein</fullName>
    </recommendedName>
</protein>
<evidence type="ECO:0000256" key="1">
    <source>
        <dbReference type="SAM" id="MobiDB-lite"/>
    </source>
</evidence>
<evidence type="ECO:0008006" key="4">
    <source>
        <dbReference type="Google" id="ProtNLM"/>
    </source>
</evidence>
<gene>
    <name evidence="2" type="ORF">CCMA1212_002574</name>
</gene>
<dbReference type="GeneID" id="300574404"/>
<sequence>MLVCIAACGLAPEVALQTRLTHQAPCGRCRLKQRRREIRHQQHDTESSQRGSSFPMISVLLDFADPSSPDKTLRPLAATASARSARFRFAFLGTKYGVRSNEFHGASPCLAAPRPPNGMASARHSWYCGIRYQHTDSPYLQQNLDAEPEHRSPHGQSVTNEAGLANLVRVEQPDPCCSTP</sequence>
<dbReference type="RefSeq" id="XP_073561073.1">
    <property type="nucleotide sequence ID" value="XM_073699954.1"/>
</dbReference>
<feature type="region of interest" description="Disordered" evidence="1">
    <location>
        <begin position="144"/>
        <end position="180"/>
    </location>
</feature>
<evidence type="ECO:0000313" key="3">
    <source>
        <dbReference type="Proteomes" id="UP001642720"/>
    </source>
</evidence>
<dbReference type="Proteomes" id="UP001642720">
    <property type="component" value="Unassembled WGS sequence"/>
</dbReference>
<evidence type="ECO:0000313" key="2">
    <source>
        <dbReference type="EMBL" id="TFB04872.1"/>
    </source>
</evidence>
<dbReference type="EMBL" id="PPTA01000003">
    <property type="protein sequence ID" value="TFB04872.1"/>
    <property type="molecule type" value="Genomic_DNA"/>
</dbReference>
<proteinExistence type="predicted"/>
<reference evidence="2 3" key="1">
    <citation type="submission" date="2018-01" db="EMBL/GenBank/DDBJ databases">
        <title>Genome characterization of the sugarcane-associated fungus Trichoderma ghanense CCMA-1212 and their application in lignocelulose bioconversion.</title>
        <authorList>
            <person name="Steindorff A.S."/>
            <person name="Mendes T.D."/>
            <person name="Vilela E.S.D."/>
            <person name="Rodrigues D.S."/>
            <person name="Formighieri E.F."/>
            <person name="Melo I.S."/>
            <person name="Favaro L.C.L."/>
        </authorList>
    </citation>
    <scope>NUCLEOTIDE SEQUENCE [LARGE SCALE GENOMIC DNA]</scope>
    <source>
        <strain evidence="2 3">CCMA-1212</strain>
    </source>
</reference>
<organism evidence="2 3">
    <name type="scientific">Trichoderma ghanense</name>
    <dbReference type="NCBI Taxonomy" id="65468"/>
    <lineage>
        <taxon>Eukaryota</taxon>
        <taxon>Fungi</taxon>
        <taxon>Dikarya</taxon>
        <taxon>Ascomycota</taxon>
        <taxon>Pezizomycotina</taxon>
        <taxon>Sordariomycetes</taxon>
        <taxon>Hypocreomycetidae</taxon>
        <taxon>Hypocreales</taxon>
        <taxon>Hypocreaceae</taxon>
        <taxon>Trichoderma</taxon>
    </lineage>
</organism>
<name>A0ABY2HAS6_9HYPO</name>
<accession>A0ABY2HAS6</accession>
<comment type="caution">
    <text evidence="2">The sequence shown here is derived from an EMBL/GenBank/DDBJ whole genome shotgun (WGS) entry which is preliminary data.</text>
</comment>
<keyword evidence="3" id="KW-1185">Reference proteome</keyword>